<evidence type="ECO:0000313" key="4">
    <source>
        <dbReference type="Proteomes" id="UP000177230"/>
    </source>
</evidence>
<dbReference type="SUPFAM" id="SSF51261">
    <property type="entry name" value="Duplicated hybrid motif"/>
    <property type="match status" value="1"/>
</dbReference>
<evidence type="ECO:0000313" key="3">
    <source>
        <dbReference type="EMBL" id="OGF13423.1"/>
    </source>
</evidence>
<dbReference type="Proteomes" id="UP000177230">
    <property type="component" value="Unassembled WGS sequence"/>
</dbReference>
<dbReference type="CDD" id="cd12797">
    <property type="entry name" value="M23_peptidase"/>
    <property type="match status" value="1"/>
</dbReference>
<gene>
    <name evidence="3" type="ORF">A2024_05430</name>
</gene>
<dbReference type="InterPro" id="IPR050570">
    <property type="entry name" value="Cell_wall_metabolism_enzyme"/>
</dbReference>
<dbReference type="FunFam" id="2.70.70.10:FF:000006">
    <property type="entry name" value="M23 family peptidase"/>
    <property type="match status" value="1"/>
</dbReference>
<keyword evidence="1" id="KW-0175">Coiled coil</keyword>
<accession>A0A1F5RGZ8</accession>
<evidence type="ECO:0000256" key="1">
    <source>
        <dbReference type="SAM" id="Coils"/>
    </source>
</evidence>
<organism evidence="3 4">
    <name type="scientific">Candidatus Edwardsbacteria bacterium GWF2_54_11</name>
    <dbReference type="NCBI Taxonomy" id="1817851"/>
    <lineage>
        <taxon>Bacteria</taxon>
        <taxon>Candidatus Edwardsiibacteriota</taxon>
    </lineage>
</organism>
<dbReference type="InterPro" id="IPR016047">
    <property type="entry name" value="M23ase_b-sheet_dom"/>
</dbReference>
<reference evidence="3 4" key="1">
    <citation type="journal article" date="2016" name="Nat. Commun.">
        <title>Thousands of microbial genomes shed light on interconnected biogeochemical processes in an aquifer system.</title>
        <authorList>
            <person name="Anantharaman K."/>
            <person name="Brown C.T."/>
            <person name="Hug L.A."/>
            <person name="Sharon I."/>
            <person name="Castelle C.J."/>
            <person name="Probst A.J."/>
            <person name="Thomas B.C."/>
            <person name="Singh A."/>
            <person name="Wilkins M.J."/>
            <person name="Karaoz U."/>
            <person name="Brodie E.L."/>
            <person name="Williams K.H."/>
            <person name="Hubbard S.S."/>
            <person name="Banfield J.F."/>
        </authorList>
    </citation>
    <scope>NUCLEOTIDE SEQUENCE [LARGE SCALE GENOMIC DNA]</scope>
</reference>
<dbReference type="AlphaFoldDB" id="A0A1F5RGZ8"/>
<dbReference type="EMBL" id="MFFM01000019">
    <property type="protein sequence ID" value="OGF13423.1"/>
    <property type="molecule type" value="Genomic_DNA"/>
</dbReference>
<dbReference type="GO" id="GO:0004222">
    <property type="term" value="F:metalloendopeptidase activity"/>
    <property type="evidence" value="ECO:0007669"/>
    <property type="project" value="TreeGrafter"/>
</dbReference>
<comment type="caution">
    <text evidence="3">The sequence shown here is derived from an EMBL/GenBank/DDBJ whole genome shotgun (WGS) entry which is preliminary data.</text>
</comment>
<protein>
    <recommendedName>
        <fullName evidence="2">M23ase beta-sheet core domain-containing protein</fullName>
    </recommendedName>
</protein>
<feature type="domain" description="M23ase beta-sheet core" evidence="2">
    <location>
        <begin position="156"/>
        <end position="251"/>
    </location>
</feature>
<dbReference type="Pfam" id="PF01551">
    <property type="entry name" value="Peptidase_M23"/>
    <property type="match status" value="1"/>
</dbReference>
<feature type="coiled-coil region" evidence="1">
    <location>
        <begin position="16"/>
        <end position="43"/>
    </location>
</feature>
<dbReference type="PANTHER" id="PTHR21666">
    <property type="entry name" value="PEPTIDASE-RELATED"/>
    <property type="match status" value="1"/>
</dbReference>
<dbReference type="Gene3D" id="2.70.70.10">
    <property type="entry name" value="Glucose Permease (Domain IIA)"/>
    <property type="match status" value="1"/>
</dbReference>
<sequence>MVTTGYVNKFVDVSMLQKLQMENRILRTKLNEFAARSADLQEQIALFVDFDSKVRMMSGLRIIDPDIRQVGIGGDRQEELPEGVSVKTGSSIREVEDDLGRLIREAKLQNESFQELTAALEQQQQKWNHMPSIQPTPGWIISDFGYRRDPLTGEMRMHEGVDIAAPAGTIITAPADGVVKSVGSRGNYGLCLEVDHGYGITTRFAHCSLIRASQGSKVSRGQVIALVGSTGRTTGPHLHYEVLSNGKANDPANYILSARMF</sequence>
<dbReference type="InterPro" id="IPR011055">
    <property type="entry name" value="Dup_hybrid_motif"/>
</dbReference>
<evidence type="ECO:0000259" key="2">
    <source>
        <dbReference type="Pfam" id="PF01551"/>
    </source>
</evidence>
<name>A0A1F5RGZ8_9BACT</name>
<dbReference type="PANTHER" id="PTHR21666:SF286">
    <property type="entry name" value="LIPOPROTEIN NLPD"/>
    <property type="match status" value="1"/>
</dbReference>
<proteinExistence type="predicted"/>